<dbReference type="Pfam" id="PF01297">
    <property type="entry name" value="ZnuA"/>
    <property type="match status" value="1"/>
</dbReference>
<dbReference type="PROSITE" id="PS51257">
    <property type="entry name" value="PROKAR_LIPOPROTEIN"/>
    <property type="match status" value="1"/>
</dbReference>
<keyword evidence="2 5" id="KW-0813">Transport</keyword>
<dbReference type="PRINTS" id="PR00690">
    <property type="entry name" value="ADHESNFAMILY"/>
</dbReference>
<evidence type="ECO:0000313" key="7">
    <source>
        <dbReference type="EMBL" id="KIL48004.1"/>
    </source>
</evidence>
<keyword evidence="4 6" id="KW-0732">Signal</keyword>
<dbReference type="PANTHER" id="PTHR42953">
    <property type="entry name" value="HIGH-AFFINITY ZINC UPTAKE SYSTEM PROTEIN ZNUA-RELATED"/>
    <property type="match status" value="1"/>
</dbReference>
<accession>A0A0C2S1X9</accession>
<dbReference type="EMBL" id="JXRR01000014">
    <property type="protein sequence ID" value="KIL48004.1"/>
    <property type="molecule type" value="Genomic_DNA"/>
</dbReference>
<dbReference type="PRINTS" id="PR00691">
    <property type="entry name" value="ADHESINB"/>
</dbReference>
<dbReference type="Gene3D" id="3.40.50.1980">
    <property type="entry name" value="Nitrogenase molybdenum iron protein domain"/>
    <property type="match status" value="2"/>
</dbReference>
<dbReference type="GO" id="GO:0046872">
    <property type="term" value="F:metal ion binding"/>
    <property type="evidence" value="ECO:0007669"/>
    <property type="project" value="UniProtKB-KW"/>
</dbReference>
<comment type="caution">
    <text evidence="7">The sequence shown here is derived from an EMBL/GenBank/DDBJ whole genome shotgun (WGS) entry which is preliminary data.</text>
</comment>
<feature type="chain" id="PRO_5002154991" description="Manganese transporter" evidence="6">
    <location>
        <begin position="20"/>
        <end position="311"/>
    </location>
</feature>
<dbReference type="SUPFAM" id="SSF53807">
    <property type="entry name" value="Helical backbone' metal receptor"/>
    <property type="match status" value="1"/>
</dbReference>
<feature type="signal peptide" evidence="6">
    <location>
        <begin position="1"/>
        <end position="19"/>
    </location>
</feature>
<dbReference type="GO" id="GO:0030313">
    <property type="term" value="C:cell envelope"/>
    <property type="evidence" value="ECO:0007669"/>
    <property type="project" value="UniProtKB-SubCell"/>
</dbReference>
<name>A0A0C2S1X9_9BACL</name>
<evidence type="ECO:0000256" key="5">
    <source>
        <dbReference type="RuleBase" id="RU003512"/>
    </source>
</evidence>
<dbReference type="AlphaFoldDB" id="A0A0C2S1X9"/>
<dbReference type="InterPro" id="IPR050492">
    <property type="entry name" value="Bact_metal-bind_prot9"/>
</dbReference>
<reference evidence="7 8" key="1">
    <citation type="submission" date="2015-01" db="EMBL/GenBank/DDBJ databases">
        <title>Jeotgalibacillus campisalis genome sequencing.</title>
        <authorList>
            <person name="Goh K.M."/>
            <person name="Chan K.-G."/>
            <person name="Yaakop A.S."/>
            <person name="Ee R."/>
            <person name="Gan H.M."/>
            <person name="Chan C.S."/>
        </authorList>
    </citation>
    <scope>NUCLEOTIDE SEQUENCE [LARGE SCALE GENOMIC DNA]</scope>
    <source>
        <strain evidence="7 8">SF-57</strain>
    </source>
</reference>
<dbReference type="GO" id="GO:0030001">
    <property type="term" value="P:metal ion transport"/>
    <property type="evidence" value="ECO:0007669"/>
    <property type="project" value="InterPro"/>
</dbReference>
<dbReference type="InterPro" id="IPR006129">
    <property type="entry name" value="AdhesinB"/>
</dbReference>
<dbReference type="PANTHER" id="PTHR42953:SF1">
    <property type="entry name" value="METAL-BINDING PROTEIN HI_0362-RELATED"/>
    <property type="match status" value="1"/>
</dbReference>
<comment type="similarity">
    <text evidence="5">Belongs to the bacterial solute-binding protein 9 family.</text>
</comment>
<sequence length="311" mass="34009">MKKISVVLGAMLLGGFVSACGEEEQQTGDGPIKVVATTSQIGDSVSQIGGDLVEVTSLMGPGVDPHSYQATQNDINALQNADIVFYNGLHLEGKMDEIFEQISASKPVLALGESLDEEHLLADSENSNVVDPHIWFDVHLWKEALENATHELAELLPAEVETLENQQEEYFADLDRLITESEDLMEKIGEEKRVLITAHDAFGYFGRMHDLEVIGLQGLSTEDEIGLNEIQQTVTLLVDRKIPSVFVESSISDRSIQAVIQGAEQSGHEVEMGGELYSDAMGEEGTEEGTYIGMYLHNVKTISEALNEDGE</sequence>
<evidence type="ECO:0000256" key="2">
    <source>
        <dbReference type="ARBA" id="ARBA00022448"/>
    </source>
</evidence>
<gene>
    <name evidence="7" type="ORF">KR50_21710</name>
</gene>
<dbReference type="InterPro" id="IPR006127">
    <property type="entry name" value="ZnuA-like"/>
</dbReference>
<comment type="subcellular location">
    <subcellularLocation>
        <location evidence="1">Cell envelope</location>
    </subcellularLocation>
</comment>
<evidence type="ECO:0000256" key="4">
    <source>
        <dbReference type="ARBA" id="ARBA00022729"/>
    </source>
</evidence>
<evidence type="ECO:0000256" key="1">
    <source>
        <dbReference type="ARBA" id="ARBA00004196"/>
    </source>
</evidence>
<evidence type="ECO:0008006" key="9">
    <source>
        <dbReference type="Google" id="ProtNLM"/>
    </source>
</evidence>
<dbReference type="GO" id="GO:0007155">
    <property type="term" value="P:cell adhesion"/>
    <property type="evidence" value="ECO:0007669"/>
    <property type="project" value="InterPro"/>
</dbReference>
<keyword evidence="8" id="KW-1185">Reference proteome</keyword>
<evidence type="ECO:0000256" key="6">
    <source>
        <dbReference type="SAM" id="SignalP"/>
    </source>
</evidence>
<organism evidence="7 8">
    <name type="scientific">Jeotgalibacillus campisalis</name>
    <dbReference type="NCBI Taxonomy" id="220754"/>
    <lineage>
        <taxon>Bacteria</taxon>
        <taxon>Bacillati</taxon>
        <taxon>Bacillota</taxon>
        <taxon>Bacilli</taxon>
        <taxon>Bacillales</taxon>
        <taxon>Caryophanaceae</taxon>
        <taxon>Jeotgalibacillus</taxon>
    </lineage>
</organism>
<evidence type="ECO:0000256" key="3">
    <source>
        <dbReference type="ARBA" id="ARBA00022723"/>
    </source>
</evidence>
<evidence type="ECO:0000313" key="8">
    <source>
        <dbReference type="Proteomes" id="UP000031972"/>
    </source>
</evidence>
<proteinExistence type="inferred from homology"/>
<dbReference type="Proteomes" id="UP000031972">
    <property type="component" value="Unassembled WGS sequence"/>
</dbReference>
<dbReference type="InterPro" id="IPR006128">
    <property type="entry name" value="Lipoprotein_PsaA-like"/>
</dbReference>
<protein>
    <recommendedName>
        <fullName evidence="9">Manganese transporter</fullName>
    </recommendedName>
</protein>
<dbReference type="PATRIC" id="fig|220754.4.peg.2187"/>
<dbReference type="RefSeq" id="WP_041057932.1">
    <property type="nucleotide sequence ID" value="NZ_JXRR01000014.1"/>
</dbReference>
<keyword evidence="3" id="KW-0479">Metal-binding</keyword>